<evidence type="ECO:0000313" key="1">
    <source>
        <dbReference type="EMBL" id="OII75731.1"/>
    </source>
</evidence>
<organism evidence="1 2">
    <name type="scientific">Cryptosporidium andersoni</name>
    <dbReference type="NCBI Taxonomy" id="117008"/>
    <lineage>
        <taxon>Eukaryota</taxon>
        <taxon>Sar</taxon>
        <taxon>Alveolata</taxon>
        <taxon>Apicomplexa</taxon>
        <taxon>Conoidasida</taxon>
        <taxon>Coccidia</taxon>
        <taxon>Eucoccidiorida</taxon>
        <taxon>Eimeriorina</taxon>
        <taxon>Cryptosporidiidae</taxon>
        <taxon>Cryptosporidium</taxon>
    </lineage>
</organism>
<dbReference type="Proteomes" id="UP000186804">
    <property type="component" value="Unassembled WGS sequence"/>
</dbReference>
<name>A0A1J4MQM1_9CRYT</name>
<dbReference type="OrthoDB" id="365640at2759"/>
<evidence type="ECO:0000313" key="2">
    <source>
        <dbReference type="Proteomes" id="UP000186804"/>
    </source>
</evidence>
<dbReference type="GeneID" id="92367160"/>
<dbReference type="EMBL" id="LRBS01000085">
    <property type="protein sequence ID" value="OII75731.1"/>
    <property type="molecule type" value="Genomic_DNA"/>
</dbReference>
<comment type="caution">
    <text evidence="1">The sequence shown here is derived from an EMBL/GenBank/DDBJ whole genome shotgun (WGS) entry which is preliminary data.</text>
</comment>
<accession>A0A1J4MQM1</accession>
<dbReference type="RefSeq" id="XP_067067577.1">
    <property type="nucleotide sequence ID" value="XM_067213203.1"/>
</dbReference>
<proteinExistence type="predicted"/>
<dbReference type="VEuPathDB" id="CryptoDB:cand_029760"/>
<reference evidence="1 2" key="1">
    <citation type="submission" date="2016-10" db="EMBL/GenBank/DDBJ databases">
        <title>Reductive evolution of mitochondrial metabolism and differential evolution of invasion-related proteins in Cryptosporidium.</title>
        <authorList>
            <person name="Liu S."/>
            <person name="Roellig D.M."/>
            <person name="Guo Y."/>
            <person name="Li N."/>
            <person name="Frace M.A."/>
            <person name="Tang K."/>
            <person name="Zhang L."/>
            <person name="Feng Y."/>
            <person name="Xiao L."/>
        </authorList>
    </citation>
    <scope>NUCLEOTIDE SEQUENCE [LARGE SCALE GENOMIC DNA]</scope>
    <source>
        <strain evidence="1">30847</strain>
    </source>
</reference>
<dbReference type="AlphaFoldDB" id="A0A1J4MQM1"/>
<protein>
    <submittedName>
        <fullName evidence="1">Uncharacterized protein</fullName>
    </submittedName>
</protein>
<keyword evidence="2" id="KW-1185">Reference proteome</keyword>
<gene>
    <name evidence="1" type="ORF">cand_029760</name>
</gene>
<sequence>MPNMSISREEGYPMLQRGRILEKSLDESYRSKSPSGDPGKSVEELCTCGKHHCPQPIPESQPFCADSSYNQDYRKWELPQNRKALKGEVPEYLPFEADSSYHQDYRRWELPTRFTKPIDKYIETPETRDFITSYQSDYKKWDLPQKVGRAPASLSRYILSCADNPNDDTLRQLSLDAHNIATSENYIQAKEDRKFNTIYTDSFKGKQLEVCPVSLLPPIPHPPPGRHTMFWDSEAKTWY</sequence>